<dbReference type="Proteomes" id="UP000189796">
    <property type="component" value="Chromosome I"/>
</dbReference>
<proteinExistence type="predicted"/>
<accession>A0A1M5UGR4</accession>
<feature type="domain" description="TLDc" evidence="1">
    <location>
        <begin position="24"/>
        <end position="205"/>
    </location>
</feature>
<dbReference type="Pfam" id="PF07534">
    <property type="entry name" value="TLD"/>
    <property type="match status" value="1"/>
</dbReference>
<dbReference type="RefSeq" id="WP_079604056.1">
    <property type="nucleotide sequence ID" value="NZ_LT670817.1"/>
</dbReference>
<dbReference type="Pfam" id="PF07589">
    <property type="entry name" value="PEP-CTERM"/>
    <property type="match status" value="1"/>
</dbReference>
<organism evidence="2 3">
    <name type="scientific">Bradyrhizobium erythrophlei</name>
    <dbReference type="NCBI Taxonomy" id="1437360"/>
    <lineage>
        <taxon>Bacteria</taxon>
        <taxon>Pseudomonadati</taxon>
        <taxon>Pseudomonadota</taxon>
        <taxon>Alphaproteobacteria</taxon>
        <taxon>Hyphomicrobiales</taxon>
        <taxon>Nitrobacteraceae</taxon>
        <taxon>Bradyrhizobium</taxon>
    </lineage>
</organism>
<dbReference type="NCBIfam" id="TIGR02595">
    <property type="entry name" value="PEP_CTERM"/>
    <property type="match status" value="1"/>
</dbReference>
<dbReference type="NCBIfam" id="NF038124">
    <property type="entry name" value="PEP_CTERM_TLD_A"/>
    <property type="match status" value="1"/>
</dbReference>
<evidence type="ECO:0000313" key="3">
    <source>
        <dbReference type="Proteomes" id="UP000189796"/>
    </source>
</evidence>
<gene>
    <name evidence="2" type="ORF">SAMN05443248_5436</name>
</gene>
<dbReference type="InterPro" id="IPR013424">
    <property type="entry name" value="Ice-binding_C"/>
</dbReference>
<dbReference type="AlphaFoldDB" id="A0A1M5UGR4"/>
<dbReference type="PROSITE" id="PS51886">
    <property type="entry name" value="TLDC"/>
    <property type="match status" value="1"/>
</dbReference>
<dbReference type="OrthoDB" id="7595670at2"/>
<name>A0A1M5UGR4_9BRAD</name>
<sequence length="241" mass="25452">MNIKSLLLATVWVLTWDCSARSATLLTAPDGSEIQTWLDATGLYSGSLQFTNIYEESAGDTPTTFHSAVDGKGPTITLMSVTFGNQTAVIGGFDPQSWSSSTGYNMVSDPAQRTAFIYNLTTGLLQPETSAASGAYQTSNYSGYGPAFGGGYDIGLYNGSLNNGYAFAYSYGSGCVNDCEANGNILGLSGQTFFSVGQLEVFTISEAVPEPSTWAMMILGFAGIGFMAYRRKQNGPAFSVA</sequence>
<dbReference type="NCBIfam" id="NF035944">
    <property type="entry name" value="PEPxxWA-CTERM"/>
    <property type="match status" value="1"/>
</dbReference>
<evidence type="ECO:0000313" key="2">
    <source>
        <dbReference type="EMBL" id="SHH62131.1"/>
    </source>
</evidence>
<reference evidence="2 3" key="1">
    <citation type="submission" date="2016-11" db="EMBL/GenBank/DDBJ databases">
        <authorList>
            <person name="Jaros S."/>
            <person name="Januszkiewicz K."/>
            <person name="Wedrychowicz H."/>
        </authorList>
    </citation>
    <scope>NUCLEOTIDE SEQUENCE [LARGE SCALE GENOMIC DNA]</scope>
    <source>
        <strain evidence="2 3">GAS138</strain>
    </source>
</reference>
<evidence type="ECO:0000259" key="1">
    <source>
        <dbReference type="PROSITE" id="PS51886"/>
    </source>
</evidence>
<dbReference type="EMBL" id="LT670817">
    <property type="protein sequence ID" value="SHH62131.1"/>
    <property type="molecule type" value="Genomic_DNA"/>
</dbReference>
<dbReference type="InterPro" id="IPR006571">
    <property type="entry name" value="TLDc_dom"/>
</dbReference>
<protein>
    <submittedName>
        <fullName evidence="2">PEP-CTERM protein-sorting domain-containing protein</fullName>
    </submittedName>
</protein>